<reference evidence="3" key="1">
    <citation type="journal article" date="2014" name="Science">
        <title>Ancient hybridizations among the ancestral genomes of bread wheat.</title>
        <authorList>
            <consortium name="International Wheat Genome Sequencing Consortium,"/>
            <person name="Marcussen T."/>
            <person name="Sandve S.R."/>
            <person name="Heier L."/>
            <person name="Spannagl M."/>
            <person name="Pfeifer M."/>
            <person name="Jakobsen K.S."/>
            <person name="Wulff B.B."/>
            <person name="Steuernagel B."/>
            <person name="Mayer K.F."/>
            <person name="Olsen O.A."/>
        </authorList>
    </citation>
    <scope>NUCLEOTIDE SEQUENCE [LARGE SCALE GENOMIC DNA]</scope>
    <source>
        <strain evidence="3">cv. AL8/78</strain>
    </source>
</reference>
<evidence type="ECO:0000313" key="2">
    <source>
        <dbReference type="EnsemblPlants" id="AET3Gv20551500.14"/>
    </source>
</evidence>
<dbReference type="GO" id="GO:0004853">
    <property type="term" value="F:uroporphyrinogen decarboxylase activity"/>
    <property type="evidence" value="ECO:0007669"/>
    <property type="project" value="InterPro"/>
</dbReference>
<dbReference type="Pfam" id="PF01208">
    <property type="entry name" value="URO-D"/>
    <property type="match status" value="1"/>
</dbReference>
<reference evidence="2" key="3">
    <citation type="journal article" date="2017" name="Nature">
        <title>Genome sequence of the progenitor of the wheat D genome Aegilops tauschii.</title>
        <authorList>
            <person name="Luo M.C."/>
            <person name="Gu Y.Q."/>
            <person name="Puiu D."/>
            <person name="Wang H."/>
            <person name="Twardziok S.O."/>
            <person name="Deal K.R."/>
            <person name="Huo N."/>
            <person name="Zhu T."/>
            <person name="Wang L."/>
            <person name="Wang Y."/>
            <person name="McGuire P.E."/>
            <person name="Liu S."/>
            <person name="Long H."/>
            <person name="Ramasamy R.K."/>
            <person name="Rodriguez J.C."/>
            <person name="Van S.L."/>
            <person name="Yuan L."/>
            <person name="Wang Z."/>
            <person name="Xia Z."/>
            <person name="Xiao L."/>
            <person name="Anderson O.D."/>
            <person name="Ouyang S."/>
            <person name="Liang Y."/>
            <person name="Zimin A.V."/>
            <person name="Pertea G."/>
            <person name="Qi P."/>
            <person name="Bennetzen J.L."/>
            <person name="Dai X."/>
            <person name="Dawson M.W."/>
            <person name="Muller H.G."/>
            <person name="Kugler K."/>
            <person name="Rivarola-Duarte L."/>
            <person name="Spannagl M."/>
            <person name="Mayer K.F.X."/>
            <person name="Lu F.H."/>
            <person name="Bevan M.W."/>
            <person name="Leroy P."/>
            <person name="Li P."/>
            <person name="You F.M."/>
            <person name="Sun Q."/>
            <person name="Liu Z."/>
            <person name="Lyons E."/>
            <person name="Wicker T."/>
            <person name="Salzberg S.L."/>
            <person name="Devos K.M."/>
            <person name="Dvorak J."/>
        </authorList>
    </citation>
    <scope>NUCLEOTIDE SEQUENCE [LARGE SCALE GENOMIC DNA]</scope>
    <source>
        <strain evidence="2">cv. AL8/78</strain>
    </source>
</reference>
<proteinExistence type="predicted"/>
<dbReference type="InterPro" id="IPR000257">
    <property type="entry name" value="Uroporphyrinogen_deCOase"/>
</dbReference>
<dbReference type="PROSITE" id="PS00906">
    <property type="entry name" value="UROD_1"/>
    <property type="match status" value="1"/>
</dbReference>
<feature type="domain" description="Uroporphyrinogen decarboxylase (URO-D)" evidence="1">
    <location>
        <begin position="63"/>
        <end position="72"/>
    </location>
</feature>
<dbReference type="PANTHER" id="PTHR21091">
    <property type="entry name" value="METHYLTETRAHYDROFOLATE:HOMOCYSTEINE METHYLTRANSFERASE RELATED"/>
    <property type="match status" value="1"/>
</dbReference>
<organism evidence="2 3">
    <name type="scientific">Aegilops tauschii subsp. strangulata</name>
    <name type="common">Goatgrass</name>
    <dbReference type="NCBI Taxonomy" id="200361"/>
    <lineage>
        <taxon>Eukaryota</taxon>
        <taxon>Viridiplantae</taxon>
        <taxon>Streptophyta</taxon>
        <taxon>Embryophyta</taxon>
        <taxon>Tracheophyta</taxon>
        <taxon>Spermatophyta</taxon>
        <taxon>Magnoliopsida</taxon>
        <taxon>Liliopsida</taxon>
        <taxon>Poales</taxon>
        <taxon>Poaceae</taxon>
        <taxon>BOP clade</taxon>
        <taxon>Pooideae</taxon>
        <taxon>Triticodae</taxon>
        <taxon>Triticeae</taxon>
        <taxon>Triticinae</taxon>
        <taxon>Aegilops</taxon>
    </lineage>
</organism>
<dbReference type="Gramene" id="AET3Gv20551500.14">
    <property type="protein sequence ID" value="AET3Gv20551500.14"/>
    <property type="gene ID" value="AET3Gv20551500"/>
</dbReference>
<dbReference type="Proteomes" id="UP000015105">
    <property type="component" value="Chromosome 3D"/>
</dbReference>
<protein>
    <recommendedName>
        <fullName evidence="1">Uroporphyrinogen decarboxylase (URO-D) domain-containing protein</fullName>
    </recommendedName>
</protein>
<sequence length="182" mass="19870">MMSPTTAAAATATAAAFLSAAPASSSSTHRRRSRRAAISASLSSEEPLLIRAARGEDGLPRPPAWMMRQAGRYMASYQALSKRHPSFRERSETTDLIVEITLQPWHAFAPDGVILFSDILTPLPAIGVPFDISESKGPVIQSPVRTEEQVRELVPIDLDKLQFVGESLKILRSEVTPIHLRA</sequence>
<evidence type="ECO:0000259" key="1">
    <source>
        <dbReference type="PROSITE" id="PS00906"/>
    </source>
</evidence>
<reference evidence="2" key="5">
    <citation type="journal article" date="2021" name="G3 (Bethesda)">
        <title>Aegilops tauschii genome assembly Aet v5.0 features greater sequence contiguity and improved annotation.</title>
        <authorList>
            <person name="Wang L."/>
            <person name="Zhu T."/>
            <person name="Rodriguez J.C."/>
            <person name="Deal K.R."/>
            <person name="Dubcovsky J."/>
            <person name="McGuire P.E."/>
            <person name="Lux T."/>
            <person name="Spannagl M."/>
            <person name="Mayer K.F.X."/>
            <person name="Baldrich P."/>
            <person name="Meyers B.C."/>
            <person name="Huo N."/>
            <person name="Gu Y.Q."/>
            <person name="Zhou H."/>
            <person name="Devos K.M."/>
            <person name="Bennetzen J.L."/>
            <person name="Unver T."/>
            <person name="Budak H."/>
            <person name="Gulick P.J."/>
            <person name="Galiba G."/>
            <person name="Kalapos B."/>
            <person name="Nelson D.R."/>
            <person name="Li P."/>
            <person name="You F.M."/>
            <person name="Luo M.C."/>
            <person name="Dvorak J."/>
        </authorList>
    </citation>
    <scope>NUCLEOTIDE SEQUENCE [LARGE SCALE GENOMIC DNA]</scope>
    <source>
        <strain evidence="2">cv. AL8/78</strain>
    </source>
</reference>
<accession>A0A453F2R4</accession>
<dbReference type="AlphaFoldDB" id="A0A453F2R4"/>
<reference evidence="3" key="2">
    <citation type="journal article" date="2017" name="Nat. Plants">
        <title>The Aegilops tauschii genome reveals multiple impacts of transposons.</title>
        <authorList>
            <person name="Zhao G."/>
            <person name="Zou C."/>
            <person name="Li K."/>
            <person name="Wang K."/>
            <person name="Li T."/>
            <person name="Gao L."/>
            <person name="Zhang X."/>
            <person name="Wang H."/>
            <person name="Yang Z."/>
            <person name="Liu X."/>
            <person name="Jiang W."/>
            <person name="Mao L."/>
            <person name="Kong X."/>
            <person name="Jiao Y."/>
            <person name="Jia J."/>
        </authorList>
    </citation>
    <scope>NUCLEOTIDE SEQUENCE [LARGE SCALE GENOMIC DNA]</scope>
    <source>
        <strain evidence="3">cv. AL8/78</strain>
    </source>
</reference>
<name>A0A453F2R4_AEGTS</name>
<dbReference type="SUPFAM" id="SSF51726">
    <property type="entry name" value="UROD/MetE-like"/>
    <property type="match status" value="1"/>
</dbReference>
<reference evidence="2" key="4">
    <citation type="submission" date="2019-03" db="UniProtKB">
        <authorList>
            <consortium name="EnsemblPlants"/>
        </authorList>
    </citation>
    <scope>IDENTIFICATION</scope>
</reference>
<dbReference type="PANTHER" id="PTHR21091:SF167">
    <property type="entry name" value="UROPORPHYRINOGEN DECARBOXYLASE 1, CHLOROPLASTIC"/>
    <property type="match status" value="1"/>
</dbReference>
<dbReference type="InterPro" id="IPR038071">
    <property type="entry name" value="UROD/MetE-like_sf"/>
</dbReference>
<evidence type="ECO:0000313" key="3">
    <source>
        <dbReference type="Proteomes" id="UP000015105"/>
    </source>
</evidence>
<dbReference type="EnsemblPlants" id="AET3Gv20551500.14">
    <property type="protein sequence ID" value="AET3Gv20551500.14"/>
    <property type="gene ID" value="AET3Gv20551500"/>
</dbReference>
<dbReference type="Gene3D" id="3.20.20.210">
    <property type="match status" value="1"/>
</dbReference>
<keyword evidence="3" id="KW-1185">Reference proteome</keyword>
<dbReference type="GO" id="GO:0006779">
    <property type="term" value="P:porphyrin-containing compound biosynthetic process"/>
    <property type="evidence" value="ECO:0007669"/>
    <property type="project" value="InterPro"/>
</dbReference>